<dbReference type="RefSeq" id="WP_249601995.1">
    <property type="nucleotide sequence ID" value="NZ_JAKHSK010000018.1"/>
</dbReference>
<dbReference type="AlphaFoldDB" id="A0A9X1ZWZ2"/>
<sequence>MTTFAIIFCLLGCWCHYATSQKIKIEKIFLENWIGQKQLLANIVSILFLVVSYYLFYIKYGVVSGLFIFITVLSIILSLLILGRPLKTPKISIIIFISLVSLLSEIFI</sequence>
<evidence type="ECO:0000313" key="2">
    <source>
        <dbReference type="EMBL" id="MCL6219218.1"/>
    </source>
</evidence>
<evidence type="ECO:0000256" key="1">
    <source>
        <dbReference type="SAM" id="Phobius"/>
    </source>
</evidence>
<feature type="transmembrane region" description="Helical" evidence="1">
    <location>
        <begin position="39"/>
        <end position="56"/>
    </location>
</feature>
<keyword evidence="3" id="KW-1185">Reference proteome</keyword>
<dbReference type="Proteomes" id="UP001139521">
    <property type="component" value="Unassembled WGS sequence"/>
</dbReference>
<reference evidence="2" key="1">
    <citation type="submission" date="2022-01" db="EMBL/GenBank/DDBJ databases">
        <title>Genome sequencing of Zunongwangia sp. M21534 genome.</title>
        <authorList>
            <person name="Chen Y."/>
            <person name="Dong C."/>
            <person name="Shao Z."/>
        </authorList>
    </citation>
    <scope>NUCLEOTIDE SEQUENCE</scope>
    <source>
        <strain evidence="2">MCCC M21534</strain>
    </source>
</reference>
<gene>
    <name evidence="2" type="ORF">L1967_13035</name>
</gene>
<proteinExistence type="predicted"/>
<keyword evidence="1" id="KW-1133">Transmembrane helix</keyword>
<protein>
    <recommendedName>
        <fullName evidence="4">DUF3325 domain-containing protein</fullName>
    </recommendedName>
</protein>
<feature type="transmembrane region" description="Helical" evidence="1">
    <location>
        <begin position="63"/>
        <end position="83"/>
    </location>
</feature>
<accession>A0A9X1ZWZ2</accession>
<keyword evidence="1" id="KW-0472">Membrane</keyword>
<evidence type="ECO:0000313" key="3">
    <source>
        <dbReference type="Proteomes" id="UP001139521"/>
    </source>
</evidence>
<organism evidence="2 3">
    <name type="scientific">Zunongwangia pacifica</name>
    <dbReference type="NCBI Taxonomy" id="2911062"/>
    <lineage>
        <taxon>Bacteria</taxon>
        <taxon>Pseudomonadati</taxon>
        <taxon>Bacteroidota</taxon>
        <taxon>Flavobacteriia</taxon>
        <taxon>Flavobacteriales</taxon>
        <taxon>Flavobacteriaceae</taxon>
        <taxon>Zunongwangia</taxon>
    </lineage>
</organism>
<keyword evidence="1" id="KW-0812">Transmembrane</keyword>
<dbReference type="EMBL" id="JAKHSK010000018">
    <property type="protein sequence ID" value="MCL6219218.1"/>
    <property type="molecule type" value="Genomic_DNA"/>
</dbReference>
<evidence type="ECO:0008006" key="4">
    <source>
        <dbReference type="Google" id="ProtNLM"/>
    </source>
</evidence>
<name>A0A9X1ZWZ2_9FLAO</name>
<comment type="caution">
    <text evidence="2">The sequence shown here is derived from an EMBL/GenBank/DDBJ whole genome shotgun (WGS) entry which is preliminary data.</text>
</comment>